<proteinExistence type="predicted"/>
<keyword evidence="3" id="KW-1185">Reference proteome</keyword>
<sequence length="167" mass="18022">MKIQIGALSVGLIALCAHAEPVYQIKSEGAIACESAEALHTAVTSPNGQLPKSCTRLEAGYAFEAINRSDTYVPKSEAEPILGLIYGRPIATANERGSASYFKVLRSAAEPVLDDKGQVVMAKCDYPQTFVTNSLRSGPDGKLYLKQGRVTIKCVNGEMRQIYQPLN</sequence>
<dbReference type="RefSeq" id="WP_150619336.1">
    <property type="nucleotide sequence ID" value="NZ_CABPSM010000002.1"/>
</dbReference>
<feature type="signal peptide" evidence="1">
    <location>
        <begin position="1"/>
        <end position="19"/>
    </location>
</feature>
<dbReference type="Proteomes" id="UP000343317">
    <property type="component" value="Unassembled WGS sequence"/>
</dbReference>
<reference evidence="2 3" key="1">
    <citation type="submission" date="2019-08" db="EMBL/GenBank/DDBJ databases">
        <authorList>
            <person name="Peeters C."/>
        </authorList>
    </citation>
    <scope>NUCLEOTIDE SEQUENCE [LARGE SCALE GENOMIC DNA]</scope>
    <source>
        <strain evidence="2 3">LMG 31112</strain>
    </source>
</reference>
<dbReference type="AlphaFoldDB" id="A0A5E4SIQ1"/>
<accession>A0A5E4SIQ1</accession>
<protein>
    <submittedName>
        <fullName evidence="2">Uncharacterized protein</fullName>
    </submittedName>
</protein>
<dbReference type="EMBL" id="CABPSM010000002">
    <property type="protein sequence ID" value="VVD75165.1"/>
    <property type="molecule type" value="Genomic_DNA"/>
</dbReference>
<keyword evidence="1" id="KW-0732">Signal</keyword>
<evidence type="ECO:0000313" key="3">
    <source>
        <dbReference type="Proteomes" id="UP000343317"/>
    </source>
</evidence>
<evidence type="ECO:0000256" key="1">
    <source>
        <dbReference type="SAM" id="SignalP"/>
    </source>
</evidence>
<gene>
    <name evidence="2" type="ORF">PHO31112_00800</name>
</gene>
<organism evidence="2 3">
    <name type="scientific">Pandoraea horticolens</name>
    <dbReference type="NCBI Taxonomy" id="2508298"/>
    <lineage>
        <taxon>Bacteria</taxon>
        <taxon>Pseudomonadati</taxon>
        <taxon>Pseudomonadota</taxon>
        <taxon>Betaproteobacteria</taxon>
        <taxon>Burkholderiales</taxon>
        <taxon>Burkholderiaceae</taxon>
        <taxon>Pandoraea</taxon>
    </lineage>
</organism>
<feature type="chain" id="PRO_5022807073" evidence="1">
    <location>
        <begin position="20"/>
        <end position="167"/>
    </location>
</feature>
<evidence type="ECO:0000313" key="2">
    <source>
        <dbReference type="EMBL" id="VVD75165.1"/>
    </source>
</evidence>
<name>A0A5E4SIQ1_9BURK</name>